<name>A0A976M9Y8_THEOR</name>
<feature type="compositionally biased region" description="Polar residues" evidence="5">
    <location>
        <begin position="656"/>
        <end position="665"/>
    </location>
</feature>
<evidence type="ECO:0000259" key="7">
    <source>
        <dbReference type="PROSITE" id="PS51469"/>
    </source>
</evidence>
<feature type="compositionally biased region" description="Basic and acidic residues" evidence="5">
    <location>
        <begin position="666"/>
        <end position="677"/>
    </location>
</feature>
<evidence type="ECO:0000313" key="8">
    <source>
        <dbReference type="EMBL" id="UKK00435.2"/>
    </source>
</evidence>
<organism evidence="8 9">
    <name type="scientific">Theileria orientalis</name>
    <dbReference type="NCBI Taxonomy" id="68886"/>
    <lineage>
        <taxon>Eukaryota</taxon>
        <taxon>Sar</taxon>
        <taxon>Alveolata</taxon>
        <taxon>Apicomplexa</taxon>
        <taxon>Aconoidasida</taxon>
        <taxon>Piroplasmida</taxon>
        <taxon>Theileriidae</taxon>
        <taxon>Theileria</taxon>
    </lineage>
</organism>
<dbReference type="GO" id="GO:0034975">
    <property type="term" value="P:protein folding in endoplasmic reticulum"/>
    <property type="evidence" value="ECO:0007669"/>
    <property type="project" value="TreeGrafter"/>
</dbReference>
<dbReference type="InterPro" id="IPR045120">
    <property type="entry name" value="Suco/Slp1-like"/>
</dbReference>
<feature type="domain" description="SUN" evidence="7">
    <location>
        <begin position="57"/>
        <end position="228"/>
    </location>
</feature>
<sequence>MVDISKGIPLKKDCNLFGSKNQKCKFEYLLRAVFFVLLVFVFVRKILLFDPPDLKIKSQSNREYTNIIRGKPYSENLYSLSYDFASEESGAKIIAHSKSLQNISNILRYNNDIYMLAPCQTTDWFVLSFQESILIQQISFLSYEFYASSYKNIRISVSNVYPTNKFVTLAEIETEPVKNEVFDLSFLCDSDKNDCWCKYVKVELLDYHKEEDNYYCAITKMKVYGITAVEYLESEIGEDKSMYESEEGAGSIAGVGSSGVQGASSTSYGSTSATSKNVGAGGGSERVNVMRMLDKAKLDSSPTFLYDIKNTIMSSFYKFLMSMALRRDEYNKKLIHRLMKIGKSKKYCGTNLLFQFNCNRFITYLLLEKYSSYYSSILEYVKLPGKHTWFESVVFDFIKNKKSLIYSIINDVGIREVPVLVCIDTFGIASTYKCYFYFNLKSFSTLLFTEYTKGIRFNNTIDPKDKTWVEIGTENSSNEVDHEDAVYNKNIDNYDVDREGVDMDYNKEGDKIGGLDELGIISGTTENVSNNNNDEDYIEVVDSKEVLKETTTGETTDTNSNVEMDEKINTVDELNGKSSELGEKVSKLEKLKEDNKSHTLGEVEEQGINIDRDSKKEREDKKEKELIADSKDNQIDENNGNHKQENGGHGTHENNSKYAKQGTNDQKTDHRNDDQKHKNNRNNKDCISSCKINKSNKVYKRVKGGDRFYFYYADGRSLVKNVVKKYKSFTQDVKLVERYDYRIADEYISSITVVGKLMYINLSPDSTSSYPVNLDRNSEKVEEKLVKMNRNMYRIDFLNNLTKYFDDRCYVNEIQSGLPKGLHKHIHTGLDSDLHSVLHNNGLNTGLHGDIHREFHGGLNNRLPKDLDSELHKKDQKVHKHVLLKLSERIKSLEYLTNKLSNKIYEVERLLNIAINQQIYRDDESKPKNNMTSEFNEALSKLNINRYKVITRGKFNDQKMFRGMKHYYQRIRSCSEYEVGYMYMDSDDVINLGSMCRLSLCVPYDRRCRRTRLLSNMSKYHGTLNKHRLITCMMRHNCKCLKHTQQTYSTPGEEEWLYMNDLSMLNAYLALWRRVVCLLQESLKRYINAYSVFAVLIITQIFWILKFNAHSKQIKKLMLSTRS</sequence>
<keyword evidence="2 6" id="KW-0812">Transmembrane</keyword>
<dbReference type="PANTHER" id="PTHR12953:SF0">
    <property type="entry name" value="SUN DOMAIN-CONTAINING OSSIFICATION FACTOR"/>
    <property type="match status" value="1"/>
</dbReference>
<dbReference type="GO" id="GO:0005737">
    <property type="term" value="C:cytoplasm"/>
    <property type="evidence" value="ECO:0007669"/>
    <property type="project" value="TreeGrafter"/>
</dbReference>
<dbReference type="PANTHER" id="PTHR12953">
    <property type="entry name" value="MEMBRANE PROTEIN CH1 RELATED"/>
    <property type="match status" value="1"/>
</dbReference>
<dbReference type="Gene3D" id="2.60.120.260">
    <property type="entry name" value="Galactose-binding domain-like"/>
    <property type="match status" value="1"/>
</dbReference>
<evidence type="ECO:0000256" key="5">
    <source>
        <dbReference type="SAM" id="MobiDB-lite"/>
    </source>
</evidence>
<reference evidence="8" key="1">
    <citation type="submission" date="2022-07" db="EMBL/GenBank/DDBJ databases">
        <title>Evaluation of T. orientalis genome assembly methods using nanopore sequencing and analysis of variation between genomes.</title>
        <authorList>
            <person name="Yam J."/>
            <person name="Micallef M.L."/>
            <person name="Liu M."/>
            <person name="Djordjevic S.P."/>
            <person name="Bogema D.R."/>
            <person name="Jenkins C."/>
        </authorList>
    </citation>
    <scope>NUCLEOTIDE SEQUENCE</scope>
    <source>
        <strain evidence="8">Goon Nure</strain>
    </source>
</reference>
<feature type="compositionally biased region" description="Basic and acidic residues" evidence="5">
    <location>
        <begin position="586"/>
        <end position="601"/>
    </location>
</feature>
<evidence type="ECO:0000256" key="6">
    <source>
        <dbReference type="SAM" id="Phobius"/>
    </source>
</evidence>
<evidence type="ECO:0000256" key="3">
    <source>
        <dbReference type="ARBA" id="ARBA00022989"/>
    </source>
</evidence>
<feature type="transmembrane region" description="Helical" evidence="6">
    <location>
        <begin position="28"/>
        <end position="49"/>
    </location>
</feature>
<proteinExistence type="predicted"/>
<accession>A0A976M9Y8</accession>
<evidence type="ECO:0000313" key="9">
    <source>
        <dbReference type="Proteomes" id="UP000244811"/>
    </source>
</evidence>
<feature type="transmembrane region" description="Helical" evidence="6">
    <location>
        <begin position="1086"/>
        <end position="1105"/>
    </location>
</feature>
<dbReference type="GO" id="GO:0016020">
    <property type="term" value="C:membrane"/>
    <property type="evidence" value="ECO:0007669"/>
    <property type="project" value="InterPro"/>
</dbReference>
<evidence type="ECO:0000256" key="2">
    <source>
        <dbReference type="ARBA" id="ARBA00022692"/>
    </source>
</evidence>
<dbReference type="PROSITE" id="PS51469">
    <property type="entry name" value="SUN"/>
    <property type="match status" value="1"/>
</dbReference>
<dbReference type="EMBL" id="CP056069">
    <property type="protein sequence ID" value="UKK00435.2"/>
    <property type="molecule type" value="Genomic_DNA"/>
</dbReference>
<feature type="region of interest" description="Disordered" evidence="5">
    <location>
        <begin position="586"/>
        <end position="687"/>
    </location>
</feature>
<gene>
    <name evidence="8" type="ORF">MACK_000507</name>
</gene>
<keyword evidence="4 6" id="KW-0472">Membrane</keyword>
<protein>
    <recommendedName>
        <fullName evidence="7">SUN domain-containing protein</fullName>
    </recommendedName>
</protein>
<feature type="compositionally biased region" description="Basic and acidic residues" evidence="5">
    <location>
        <begin position="610"/>
        <end position="655"/>
    </location>
</feature>
<dbReference type="Proteomes" id="UP000244811">
    <property type="component" value="Chromosome 1"/>
</dbReference>
<evidence type="ECO:0000256" key="1">
    <source>
        <dbReference type="ARBA" id="ARBA00004308"/>
    </source>
</evidence>
<dbReference type="AlphaFoldDB" id="A0A976M9Y8"/>
<dbReference type="InterPro" id="IPR012919">
    <property type="entry name" value="SUN_dom"/>
</dbReference>
<evidence type="ECO:0000256" key="4">
    <source>
        <dbReference type="ARBA" id="ARBA00023136"/>
    </source>
</evidence>
<dbReference type="GO" id="GO:0012505">
    <property type="term" value="C:endomembrane system"/>
    <property type="evidence" value="ECO:0007669"/>
    <property type="project" value="UniProtKB-SubCell"/>
</dbReference>
<comment type="subcellular location">
    <subcellularLocation>
        <location evidence="1">Endomembrane system</location>
    </subcellularLocation>
</comment>
<dbReference type="Pfam" id="PF07738">
    <property type="entry name" value="Sad1_UNC"/>
    <property type="match status" value="1"/>
</dbReference>
<keyword evidence="3 6" id="KW-1133">Transmembrane helix</keyword>